<dbReference type="InterPro" id="IPR003150">
    <property type="entry name" value="DNA-bd_RFX"/>
</dbReference>
<sequence length="350" mass="37509">MEDLDTTFAIDPALGGSSVGSSAPKSSASQHKPSQSDKDNQYMQQYMHQPNQHNMPPQGYFMGPDFDPSSLNPPPLMPSQAIVGQGAHFDSAAVAAMQGQSVVLGAPASRRRRNHLPSEELERELRDNAENDLRLSIEQIASRVREEEGGPNAEKARQVFGMNWLMRHCIIQTNSAIPRSRIYNHYVNTCNAFQCRPLNPASFGKLVRVIFPDIKTRRLGIRGHSKYHYCGIDILPDVNPNLPQVAPHLTSGSTTSAGGISSPPPVSAASTSATGGAATSSGSVEPKQQSATNGSDAASVAAAAVAAAVIKHEDEHSESEDQPKAQGSVQLHDELGIFNQLTNAHNSPHN</sequence>
<dbReference type="GO" id="GO:0000981">
    <property type="term" value="F:DNA-binding transcription factor activity, RNA polymerase II-specific"/>
    <property type="evidence" value="ECO:0007669"/>
    <property type="project" value="TreeGrafter"/>
</dbReference>
<keyword evidence="1" id="KW-0238">DNA-binding</keyword>
<dbReference type="FunFam" id="1.10.10.10:FF:000422">
    <property type="entry name" value="DNA-binding protein RFX7"/>
    <property type="match status" value="1"/>
</dbReference>
<feature type="compositionally biased region" description="Low complexity" evidence="2">
    <location>
        <begin position="250"/>
        <end position="283"/>
    </location>
</feature>
<dbReference type="PANTHER" id="PTHR12619:SF5">
    <property type="entry name" value="TRANSCRIPTION FACTOR RFX4"/>
    <property type="match status" value="1"/>
</dbReference>
<organism evidence="4 5">
    <name type="scientific">Tortispora caseinolytica NRRL Y-17796</name>
    <dbReference type="NCBI Taxonomy" id="767744"/>
    <lineage>
        <taxon>Eukaryota</taxon>
        <taxon>Fungi</taxon>
        <taxon>Dikarya</taxon>
        <taxon>Ascomycota</taxon>
        <taxon>Saccharomycotina</taxon>
        <taxon>Trigonopsidomycetes</taxon>
        <taxon>Trigonopsidales</taxon>
        <taxon>Trigonopsidaceae</taxon>
        <taxon>Tortispora</taxon>
    </lineage>
</organism>
<evidence type="ECO:0000313" key="5">
    <source>
        <dbReference type="Proteomes" id="UP000095023"/>
    </source>
</evidence>
<dbReference type="EMBL" id="KV453842">
    <property type="protein sequence ID" value="ODV90416.1"/>
    <property type="molecule type" value="Genomic_DNA"/>
</dbReference>
<evidence type="ECO:0000313" key="4">
    <source>
        <dbReference type="EMBL" id="ODV90416.1"/>
    </source>
</evidence>
<dbReference type="InterPro" id="IPR036390">
    <property type="entry name" value="WH_DNA-bd_sf"/>
</dbReference>
<feature type="region of interest" description="Disordered" evidence="2">
    <location>
        <begin position="308"/>
        <end position="330"/>
    </location>
</feature>
<dbReference type="OrthoDB" id="10056949at2759"/>
<reference evidence="5" key="1">
    <citation type="submission" date="2016-02" db="EMBL/GenBank/DDBJ databases">
        <title>Comparative genomics of biotechnologically important yeasts.</title>
        <authorList>
            <consortium name="DOE Joint Genome Institute"/>
            <person name="Riley R."/>
            <person name="Haridas S."/>
            <person name="Wolfe K.H."/>
            <person name="Lopes M.R."/>
            <person name="Hittinger C.T."/>
            <person name="Goker M."/>
            <person name="Salamov A."/>
            <person name="Wisecaver J."/>
            <person name="Long T.M."/>
            <person name="Aerts A.L."/>
            <person name="Barry K."/>
            <person name="Choi C."/>
            <person name="Clum A."/>
            <person name="Coughlan A.Y."/>
            <person name="Deshpande S."/>
            <person name="Douglass A.P."/>
            <person name="Hanson S.J."/>
            <person name="Klenk H.-P."/>
            <person name="Labutti K."/>
            <person name="Lapidus A."/>
            <person name="Lindquist E."/>
            <person name="Lipzen A."/>
            <person name="Meier-Kolthoff J.P."/>
            <person name="Ohm R.A."/>
            <person name="Otillar R.P."/>
            <person name="Pangilinan J."/>
            <person name="Peng Y."/>
            <person name="Rokas A."/>
            <person name="Rosa C.A."/>
            <person name="Scheuner C."/>
            <person name="Sibirny A.A."/>
            <person name="Slot J.C."/>
            <person name="Stielow J.B."/>
            <person name="Sun H."/>
            <person name="Kurtzman C.P."/>
            <person name="Blackwell M."/>
            <person name="Jeffries T.W."/>
            <person name="Grigoriev I.V."/>
        </authorList>
    </citation>
    <scope>NUCLEOTIDE SEQUENCE [LARGE SCALE GENOMIC DNA]</scope>
    <source>
        <strain evidence="5">NRRL Y-17796</strain>
    </source>
</reference>
<dbReference type="PROSITE" id="PS51526">
    <property type="entry name" value="RFX_DBD"/>
    <property type="match status" value="1"/>
</dbReference>
<feature type="region of interest" description="Disordered" evidence="2">
    <location>
        <begin position="1"/>
        <end position="39"/>
    </location>
</feature>
<dbReference type="PANTHER" id="PTHR12619">
    <property type="entry name" value="RFX TRANSCRIPTION FACTOR FAMILY"/>
    <property type="match status" value="1"/>
</dbReference>
<gene>
    <name evidence="4" type="ORF">CANCADRAFT_56938</name>
</gene>
<accession>A0A1E4TF83</accession>
<evidence type="ECO:0000256" key="1">
    <source>
        <dbReference type="ARBA" id="ARBA00023125"/>
    </source>
</evidence>
<feature type="compositionally biased region" description="Basic and acidic residues" evidence="2">
    <location>
        <begin position="310"/>
        <end position="323"/>
    </location>
</feature>
<dbReference type="Pfam" id="PF02257">
    <property type="entry name" value="RFX_DNA_binding"/>
    <property type="match status" value="1"/>
</dbReference>
<feature type="compositionally biased region" description="Polar residues" evidence="2">
    <location>
        <begin position="286"/>
        <end position="296"/>
    </location>
</feature>
<proteinExistence type="predicted"/>
<dbReference type="Proteomes" id="UP000095023">
    <property type="component" value="Unassembled WGS sequence"/>
</dbReference>
<feature type="region of interest" description="Disordered" evidence="2">
    <location>
        <begin position="245"/>
        <end position="296"/>
    </location>
</feature>
<dbReference type="Gene3D" id="1.10.10.10">
    <property type="entry name" value="Winged helix-like DNA-binding domain superfamily/Winged helix DNA-binding domain"/>
    <property type="match status" value="1"/>
</dbReference>
<feature type="compositionally biased region" description="Basic and acidic residues" evidence="2">
    <location>
        <begin position="116"/>
        <end position="127"/>
    </location>
</feature>
<protein>
    <recommendedName>
        <fullName evidence="3">RFX-type winged-helix domain-containing protein</fullName>
    </recommendedName>
</protein>
<dbReference type="SUPFAM" id="SSF46785">
    <property type="entry name" value="Winged helix' DNA-binding domain"/>
    <property type="match status" value="1"/>
</dbReference>
<name>A0A1E4TF83_9ASCO</name>
<dbReference type="GO" id="GO:0000978">
    <property type="term" value="F:RNA polymerase II cis-regulatory region sequence-specific DNA binding"/>
    <property type="evidence" value="ECO:0007669"/>
    <property type="project" value="TreeGrafter"/>
</dbReference>
<dbReference type="InterPro" id="IPR039779">
    <property type="entry name" value="RFX-like"/>
</dbReference>
<feature type="domain" description="RFX-type winged-helix" evidence="3">
    <location>
        <begin position="161"/>
        <end position="236"/>
    </location>
</feature>
<dbReference type="AlphaFoldDB" id="A0A1E4TF83"/>
<keyword evidence="5" id="KW-1185">Reference proteome</keyword>
<feature type="region of interest" description="Disordered" evidence="2">
    <location>
        <begin position="106"/>
        <end position="127"/>
    </location>
</feature>
<evidence type="ECO:0000256" key="2">
    <source>
        <dbReference type="SAM" id="MobiDB-lite"/>
    </source>
</evidence>
<dbReference type="InterPro" id="IPR036388">
    <property type="entry name" value="WH-like_DNA-bd_sf"/>
</dbReference>
<feature type="compositionally biased region" description="Low complexity" evidence="2">
    <location>
        <begin position="19"/>
        <end position="33"/>
    </location>
</feature>
<evidence type="ECO:0000259" key="3">
    <source>
        <dbReference type="PROSITE" id="PS51526"/>
    </source>
</evidence>